<dbReference type="EMBL" id="CAJVPJ010001356">
    <property type="protein sequence ID" value="CAG8587808.1"/>
    <property type="molecule type" value="Genomic_DNA"/>
</dbReference>
<dbReference type="InterPro" id="IPR053709">
    <property type="entry name" value="eRP_eS24_sf"/>
</dbReference>
<comment type="caution">
    <text evidence="4">The sequence shown here is derived from an EMBL/GenBank/DDBJ whole genome shotgun (WGS) entry which is preliminary data.</text>
</comment>
<dbReference type="InterPro" id="IPR001976">
    <property type="entry name" value="Ribosomal_eS24"/>
</dbReference>
<evidence type="ECO:0000256" key="2">
    <source>
        <dbReference type="ARBA" id="ARBA00023274"/>
    </source>
</evidence>
<dbReference type="GO" id="GO:1990904">
    <property type="term" value="C:ribonucleoprotein complex"/>
    <property type="evidence" value="ECO:0007669"/>
    <property type="project" value="UniProtKB-KW"/>
</dbReference>
<dbReference type="OrthoDB" id="5571754at2759"/>
<gene>
    <name evidence="4" type="ORF">POCULU_LOCUS6816</name>
</gene>
<feature type="region of interest" description="Disordered" evidence="3">
    <location>
        <begin position="80"/>
        <end position="110"/>
    </location>
</feature>
<name>A0A9N9C130_9GLOM</name>
<dbReference type="GO" id="GO:0005840">
    <property type="term" value="C:ribosome"/>
    <property type="evidence" value="ECO:0007669"/>
    <property type="project" value="UniProtKB-KW"/>
</dbReference>
<reference evidence="4" key="1">
    <citation type="submission" date="2021-06" db="EMBL/GenBank/DDBJ databases">
        <authorList>
            <person name="Kallberg Y."/>
            <person name="Tangrot J."/>
            <person name="Rosling A."/>
        </authorList>
    </citation>
    <scope>NUCLEOTIDE SEQUENCE</scope>
    <source>
        <strain evidence="4">IA702</strain>
    </source>
</reference>
<feature type="compositionally biased region" description="Basic residues" evidence="3">
    <location>
        <begin position="80"/>
        <end position="98"/>
    </location>
</feature>
<evidence type="ECO:0000256" key="3">
    <source>
        <dbReference type="SAM" id="MobiDB-lite"/>
    </source>
</evidence>
<evidence type="ECO:0000313" key="4">
    <source>
        <dbReference type="EMBL" id="CAG8587808.1"/>
    </source>
</evidence>
<dbReference type="Pfam" id="PF01282">
    <property type="entry name" value="Ribosomal_S24e"/>
    <property type="match status" value="1"/>
</dbReference>
<dbReference type="InterPro" id="IPR012678">
    <property type="entry name" value="Ribosomal_uL23/eL15/eS24_sf"/>
</dbReference>
<dbReference type="Gene3D" id="3.30.70.3370">
    <property type="match status" value="1"/>
</dbReference>
<evidence type="ECO:0000256" key="1">
    <source>
        <dbReference type="ARBA" id="ARBA00022980"/>
    </source>
</evidence>
<protein>
    <submittedName>
        <fullName evidence="4">10782_t:CDS:1</fullName>
    </submittedName>
</protein>
<keyword evidence="2" id="KW-0687">Ribonucleoprotein</keyword>
<dbReference type="GO" id="GO:0003735">
    <property type="term" value="F:structural constituent of ribosome"/>
    <property type="evidence" value="ECO:0007669"/>
    <property type="project" value="InterPro"/>
</dbReference>
<sequence>MIVDVQSFGASVSKEVIREKLAKMYKVDKDVIFVFGFRIAFGGGRMTGFGLIYDSLEAAKKFEPKYRLVRHGLAEAIKTARKQRKERKNRAKKVRGTQKTKASAGKKDKK</sequence>
<proteinExistence type="predicted"/>
<dbReference type="Proteomes" id="UP000789572">
    <property type="component" value="Unassembled WGS sequence"/>
</dbReference>
<organism evidence="4 5">
    <name type="scientific">Paraglomus occultum</name>
    <dbReference type="NCBI Taxonomy" id="144539"/>
    <lineage>
        <taxon>Eukaryota</taxon>
        <taxon>Fungi</taxon>
        <taxon>Fungi incertae sedis</taxon>
        <taxon>Mucoromycota</taxon>
        <taxon>Glomeromycotina</taxon>
        <taxon>Glomeromycetes</taxon>
        <taxon>Paraglomerales</taxon>
        <taxon>Paraglomeraceae</taxon>
        <taxon>Paraglomus</taxon>
    </lineage>
</organism>
<dbReference type="SUPFAM" id="SSF54189">
    <property type="entry name" value="Ribosomal proteins S24e, L23 and L15e"/>
    <property type="match status" value="1"/>
</dbReference>
<dbReference type="PANTHER" id="PTHR10496">
    <property type="entry name" value="40S RIBOSOMAL PROTEIN S24"/>
    <property type="match status" value="1"/>
</dbReference>
<evidence type="ECO:0000313" key="5">
    <source>
        <dbReference type="Proteomes" id="UP000789572"/>
    </source>
</evidence>
<dbReference type="AlphaFoldDB" id="A0A9N9C130"/>
<accession>A0A9N9C130</accession>
<keyword evidence="5" id="KW-1185">Reference proteome</keyword>
<keyword evidence="1" id="KW-0689">Ribosomal protein</keyword>
<dbReference type="GO" id="GO:0006412">
    <property type="term" value="P:translation"/>
    <property type="evidence" value="ECO:0007669"/>
    <property type="project" value="InterPro"/>
</dbReference>